<feature type="transmembrane region" description="Helical" evidence="1">
    <location>
        <begin position="6"/>
        <end position="26"/>
    </location>
</feature>
<dbReference type="HOGENOM" id="CLU_3157519_0_0_6"/>
<keyword evidence="1" id="KW-0472">Membrane</keyword>
<dbReference type="PATRIC" id="fig|1197719.3.peg.4243"/>
<dbReference type="KEGG" id="sbz:A464_4249"/>
<evidence type="ECO:0000256" key="1">
    <source>
        <dbReference type="SAM" id="Phobius"/>
    </source>
</evidence>
<proteinExistence type="predicted"/>
<evidence type="ECO:0000313" key="3">
    <source>
        <dbReference type="Proteomes" id="UP000015042"/>
    </source>
</evidence>
<reference evidence="2 3" key="1">
    <citation type="submission" date="2013-07" db="EMBL/GenBank/DDBJ databases">
        <title>Genome sequence of Salmonella bongori N268-08 - a rare clinical isolate.</title>
        <authorList>
            <person name="Marti R."/>
            <person name="Hagens S."/>
            <person name="Loessner M.J."/>
            <person name="Klumpp J."/>
        </authorList>
    </citation>
    <scope>NUCLEOTIDE SEQUENCE [LARGE SCALE GENOMIC DNA]</scope>
    <source>
        <strain evidence="2 3">N268-08</strain>
    </source>
</reference>
<protein>
    <submittedName>
        <fullName evidence="2">Uncharacterized protein</fullName>
    </submittedName>
</protein>
<keyword evidence="1" id="KW-0812">Transmembrane</keyword>
<accession>S5NME7</accession>
<dbReference type="Proteomes" id="UP000015042">
    <property type="component" value="Chromosome"/>
</dbReference>
<name>S5NME7_SALBN</name>
<dbReference type="EMBL" id="CP006608">
    <property type="protein sequence ID" value="AGR61432.1"/>
    <property type="molecule type" value="Genomic_DNA"/>
</dbReference>
<evidence type="ECO:0000313" key="2">
    <source>
        <dbReference type="EMBL" id="AGR61432.1"/>
    </source>
</evidence>
<dbReference type="AlphaFoldDB" id="S5NME7"/>
<keyword evidence="1" id="KW-1133">Transmembrane helix</keyword>
<sequence>MQIIQEINATALGFLLPICFINFDFLSRLRKMEIMTPFLCVDDKVEYL</sequence>
<organism evidence="2 3">
    <name type="scientific">Salmonella bongori N268-08</name>
    <dbReference type="NCBI Taxonomy" id="1197719"/>
    <lineage>
        <taxon>Bacteria</taxon>
        <taxon>Pseudomonadati</taxon>
        <taxon>Pseudomonadota</taxon>
        <taxon>Gammaproteobacteria</taxon>
        <taxon>Enterobacterales</taxon>
        <taxon>Enterobacteriaceae</taxon>
        <taxon>Salmonella</taxon>
    </lineage>
</organism>
<gene>
    <name evidence="2" type="ORF">A464_4249</name>
</gene>